<dbReference type="PANTHER" id="PTHR38340:SF1">
    <property type="entry name" value="S-LAYER PROTEIN"/>
    <property type="match status" value="1"/>
</dbReference>
<dbReference type="AlphaFoldDB" id="A0A4R8F882"/>
<dbReference type="Pfam" id="PF00553">
    <property type="entry name" value="CBM_2"/>
    <property type="match status" value="4"/>
</dbReference>
<dbReference type="Gene3D" id="2.150.10.10">
    <property type="entry name" value="Serralysin-like metalloprotease, C-terminal"/>
    <property type="match status" value="1"/>
</dbReference>
<keyword evidence="5" id="KW-0106">Calcium</keyword>
<dbReference type="RefSeq" id="WP_134021537.1">
    <property type="nucleotide sequence ID" value="NZ_SOEC01000037.1"/>
</dbReference>
<protein>
    <submittedName>
        <fullName evidence="8">Hemolysin type calcium-binding protein</fullName>
    </submittedName>
</protein>
<evidence type="ECO:0000256" key="6">
    <source>
        <dbReference type="SAM" id="MobiDB-lite"/>
    </source>
</evidence>
<keyword evidence="4" id="KW-0677">Repeat</keyword>
<dbReference type="GO" id="GO:0005509">
    <property type="term" value="F:calcium ion binding"/>
    <property type="evidence" value="ECO:0007669"/>
    <property type="project" value="InterPro"/>
</dbReference>
<evidence type="ECO:0000313" key="8">
    <source>
        <dbReference type="EMBL" id="TDX21422.1"/>
    </source>
</evidence>
<dbReference type="OrthoDB" id="7786102at2"/>
<dbReference type="GO" id="GO:0030247">
    <property type="term" value="F:polysaccharide binding"/>
    <property type="evidence" value="ECO:0007669"/>
    <property type="project" value="UniProtKB-UniRule"/>
</dbReference>
<dbReference type="PANTHER" id="PTHR38340">
    <property type="entry name" value="S-LAYER PROTEIN"/>
    <property type="match status" value="1"/>
</dbReference>
<feature type="region of interest" description="Disordered" evidence="6">
    <location>
        <begin position="960"/>
        <end position="979"/>
    </location>
</feature>
<dbReference type="Pfam" id="PF00353">
    <property type="entry name" value="HemolysinCabind"/>
    <property type="match status" value="1"/>
</dbReference>
<accession>A0A4R8F882</accession>
<gene>
    <name evidence="8" type="ORF">DFO67_1373</name>
</gene>
<feature type="domain" description="CBM2" evidence="7">
    <location>
        <begin position="628"/>
        <end position="735"/>
    </location>
</feature>
<evidence type="ECO:0000256" key="3">
    <source>
        <dbReference type="ARBA" id="ARBA00022525"/>
    </source>
</evidence>
<dbReference type="GO" id="GO:0005615">
    <property type="term" value="C:extracellular space"/>
    <property type="evidence" value="ECO:0007669"/>
    <property type="project" value="InterPro"/>
</dbReference>
<evidence type="ECO:0000256" key="2">
    <source>
        <dbReference type="ARBA" id="ARBA00004613"/>
    </source>
</evidence>
<comment type="cofactor">
    <cofactor evidence="1">
        <name>Ca(2+)</name>
        <dbReference type="ChEBI" id="CHEBI:29108"/>
    </cofactor>
</comment>
<dbReference type="PROSITE" id="PS51173">
    <property type="entry name" value="CBM2"/>
    <property type="match status" value="2"/>
</dbReference>
<sequence>MVAQVEYRVTSQWNDGFVFEVTLFNSGTRPLADYQVGFHLPGAVTQVWNGRISAQDGERYVITDDDDNNDLAPGETASFKVKALNSSAQLPTGFTVNDQPVIVASPAVDNPVSETSQHFIDGLATVEPGITADVLETLLNEAPSGATVRLAPGEFVLEDSVVVTRSDVSLIGAGSGETTLTFTDAALAKDDLHGILFQGVQTASAGTLQADVAAGDRTLALESGHKLKAGDTVRLWQDNDAAYFEEIGNTTWQGSSNTPLRTSMAKIVALDDNTATLDRGVHFDMDGGQARIQRFDALENITVEGFSVNYHLGTPDPAVFSNTLQELKDYHAVEFDGTFGARMADIEVINGPSVAFEFSRSVDVAADGLHATGAFNKGSGGNGYAYELRESYDGTFTNLADSGMRHSVLFASWRSSVGNQVHVDSTDRDINFHGGQDQNNTIHVDQSLRDPATDNLSPVLWINQGGETFGAPTDPTANQVTFDYVMGSRRDDVIPGSDRGVYLDGARGHDTLLGGTGDDLLAGGAGNDVLEGGEGTDTAFLREGIENYTIRALDDGSVFLEGNNGDDLLVDVERAVFAEGSVLDVESRTVLPGQPPEIPSAEAILADDELIFAPPPADDSLSEEPGAEAPTETSVSAQFESLSRWTTGYVLAVKLTNTGETTIEEPRVSFDLPAEVTQFYGADLVSQQGDTYTVSLGEEDPLAVGETQQFSFKAYAPESHLPEALRLNEVAVDTDMNAILAGDDSTPELSAQTQITSNVTGAWSSGYTAEVIVENISNLALVDPSVSFDLPGEIDTLWNGIAEREGNRYTITDDSPTTLQPGDSWRFSYKVYDTTQALPANTQVEGQVEAPDSEPTTTQTNIINAWSGGYTTEVLVENTSATAIADTTVSFELPAEIDTLWNGVLARDGNHYTVTEDSPNVLQPGEVWRFTYRVYDDKQALPGNIVVEGQAEPAKVAPYESPVDVDNNNNRVTGDAGSTLVGTEGDDTLHGLRGDDYLNGGGGADRLVGGRGADRLTGGGGADTFAYLSIVDSTPLDTDTLLDFSRLEGDRIDVSAIDANTELEGQQSFAWRGSQGFSGNGAELRTSGQTLQGDVNGDGIVDLEIEVLGVNSLAVEDVVFPK</sequence>
<dbReference type="InterPro" id="IPR018511">
    <property type="entry name" value="Hemolysin-typ_Ca-bd_CS"/>
</dbReference>
<dbReference type="InterPro" id="IPR001343">
    <property type="entry name" value="Hemolysn_Ca-bd"/>
</dbReference>
<dbReference type="GO" id="GO:0005975">
    <property type="term" value="P:carbohydrate metabolic process"/>
    <property type="evidence" value="ECO:0007669"/>
    <property type="project" value="InterPro"/>
</dbReference>
<dbReference type="InterPro" id="IPR008965">
    <property type="entry name" value="CBM2/CBM3_carb-bd_dom_sf"/>
</dbReference>
<dbReference type="InterPro" id="IPR050557">
    <property type="entry name" value="RTX_toxin/Mannuronan_C5-epim"/>
</dbReference>
<dbReference type="Gene3D" id="2.60.40.290">
    <property type="match status" value="4"/>
</dbReference>
<keyword evidence="3" id="KW-0964">Secreted</keyword>
<feature type="region of interest" description="Disordered" evidence="6">
    <location>
        <begin position="614"/>
        <end position="635"/>
    </location>
</feature>
<dbReference type="InterPro" id="IPR012291">
    <property type="entry name" value="CBM2_carb-bd_dom_sf"/>
</dbReference>
<dbReference type="SMART" id="SM00637">
    <property type="entry name" value="CBD_II"/>
    <property type="match status" value="4"/>
</dbReference>
<reference evidence="8 9" key="1">
    <citation type="submission" date="2019-03" db="EMBL/GenBank/DDBJ databases">
        <title>Freshwater and sediment microbial communities from various areas in North America, analyzing microbe dynamics in response to fracking.</title>
        <authorList>
            <person name="Lamendella R."/>
        </authorList>
    </citation>
    <scope>NUCLEOTIDE SEQUENCE [LARGE SCALE GENOMIC DNA]</scope>
    <source>
        <strain evidence="8 9">6_TX</strain>
    </source>
</reference>
<dbReference type="InterPro" id="IPR013858">
    <property type="entry name" value="Peptidase_M10B_C"/>
</dbReference>
<dbReference type="PRINTS" id="PR00313">
    <property type="entry name" value="CABNDNGRPT"/>
</dbReference>
<name>A0A4R8F882_9GAMM</name>
<evidence type="ECO:0000259" key="7">
    <source>
        <dbReference type="PROSITE" id="PS51173"/>
    </source>
</evidence>
<dbReference type="PROSITE" id="PS00330">
    <property type="entry name" value="HEMOLYSIN_CALCIUM"/>
    <property type="match status" value="5"/>
</dbReference>
<evidence type="ECO:0000256" key="4">
    <source>
        <dbReference type="ARBA" id="ARBA00022737"/>
    </source>
</evidence>
<evidence type="ECO:0000313" key="9">
    <source>
        <dbReference type="Proteomes" id="UP000294489"/>
    </source>
</evidence>
<dbReference type="SUPFAM" id="SSF49384">
    <property type="entry name" value="Carbohydrate-binding domain"/>
    <property type="match status" value="4"/>
</dbReference>
<dbReference type="InterPro" id="IPR001919">
    <property type="entry name" value="CBD2"/>
</dbReference>
<comment type="caution">
    <text evidence="8">The sequence shown here is derived from an EMBL/GenBank/DDBJ whole genome shotgun (WGS) entry which is preliminary data.</text>
</comment>
<dbReference type="EMBL" id="SOEC01000037">
    <property type="protein sequence ID" value="TDX21422.1"/>
    <property type="molecule type" value="Genomic_DNA"/>
</dbReference>
<dbReference type="GO" id="GO:0004553">
    <property type="term" value="F:hydrolase activity, hydrolyzing O-glycosyl compounds"/>
    <property type="evidence" value="ECO:0007669"/>
    <property type="project" value="InterPro"/>
</dbReference>
<organism evidence="8 9">
    <name type="scientific">Modicisalibacter xianhensis</name>
    <dbReference type="NCBI Taxonomy" id="442341"/>
    <lineage>
        <taxon>Bacteria</taxon>
        <taxon>Pseudomonadati</taxon>
        <taxon>Pseudomonadota</taxon>
        <taxon>Gammaproteobacteria</taxon>
        <taxon>Oceanospirillales</taxon>
        <taxon>Halomonadaceae</taxon>
        <taxon>Modicisalibacter</taxon>
    </lineage>
</organism>
<proteinExistence type="predicted"/>
<feature type="domain" description="CBM2" evidence="7">
    <location>
        <begin position="1"/>
        <end position="104"/>
    </location>
</feature>
<dbReference type="Pfam" id="PF08548">
    <property type="entry name" value="Peptidase_M10_C"/>
    <property type="match status" value="1"/>
</dbReference>
<dbReference type="InterPro" id="IPR011049">
    <property type="entry name" value="Serralysin-like_metalloprot_C"/>
</dbReference>
<dbReference type="InterPro" id="IPR011050">
    <property type="entry name" value="Pectin_lyase_fold/virulence"/>
</dbReference>
<dbReference type="SUPFAM" id="SSF51120">
    <property type="entry name" value="beta-Roll"/>
    <property type="match status" value="2"/>
</dbReference>
<evidence type="ECO:0000256" key="1">
    <source>
        <dbReference type="ARBA" id="ARBA00001913"/>
    </source>
</evidence>
<dbReference type="SUPFAM" id="SSF51126">
    <property type="entry name" value="Pectin lyase-like"/>
    <property type="match status" value="1"/>
</dbReference>
<comment type="subcellular location">
    <subcellularLocation>
        <location evidence="2">Secreted</location>
    </subcellularLocation>
</comment>
<evidence type="ECO:0000256" key="5">
    <source>
        <dbReference type="ARBA" id="ARBA00022837"/>
    </source>
</evidence>
<dbReference type="Proteomes" id="UP000294489">
    <property type="component" value="Unassembled WGS sequence"/>
</dbReference>